<protein>
    <submittedName>
        <fullName evidence="2">Uncharacterized protein</fullName>
    </submittedName>
</protein>
<dbReference type="RefSeq" id="WP_091432653.1">
    <property type="nucleotide sequence ID" value="NZ_BMMJ01000003.1"/>
</dbReference>
<accession>A0A1C6TX48</accession>
<dbReference type="AlphaFoldDB" id="A0A1C6TX48"/>
<sequence length="361" mass="40156">MDDRISDSDIERLAVWVLRGDIWRSAGSPRWSGESRDWVKAERFIDETHRALRPEAGRLGALVPGLKQMMGRLRGRSASARDWKRDWQRVDPPPYGRSDATVPAPTFRNLVPYGLPANESPISGVEMSLKNDVEIRLAVAAKIKDMISADASLDRLHKKGALSIVSAYYYQHRQSQFSTHLGGLDHGGWLAESVLNHEGAVRPEITELLKSPPSFRYGDYVQQVLASNQQAMEYERRERLAGKWLSTEFKSIAPPLEAYLMEARERASAQRQAEARRVAWEPPVFQAGKAEQARAASATYQPPSASSTTSNNPWAQHLRGPAPAQLGSNNPYHPDKNPARSQPSPVQHGAPTSRPGSARSR</sequence>
<feature type="region of interest" description="Disordered" evidence="1">
    <location>
        <begin position="289"/>
        <end position="361"/>
    </location>
</feature>
<evidence type="ECO:0000313" key="2">
    <source>
        <dbReference type="EMBL" id="SCL46259.1"/>
    </source>
</evidence>
<evidence type="ECO:0000313" key="3">
    <source>
        <dbReference type="Proteomes" id="UP000198937"/>
    </source>
</evidence>
<keyword evidence="3" id="KW-1185">Reference proteome</keyword>
<dbReference type="EMBL" id="FMIA01000002">
    <property type="protein sequence ID" value="SCL46259.1"/>
    <property type="molecule type" value="Genomic_DNA"/>
</dbReference>
<dbReference type="Proteomes" id="UP000198937">
    <property type="component" value="Unassembled WGS sequence"/>
</dbReference>
<proteinExistence type="predicted"/>
<name>A0A1C6TX48_9ACTN</name>
<gene>
    <name evidence="2" type="ORF">GA0070617_0204</name>
</gene>
<reference evidence="2 3" key="1">
    <citation type="submission" date="2016-06" db="EMBL/GenBank/DDBJ databases">
        <authorList>
            <person name="Kjaerup R.B."/>
            <person name="Dalgaard T.S."/>
            <person name="Juul-Madsen H.R."/>
        </authorList>
    </citation>
    <scope>NUCLEOTIDE SEQUENCE [LARGE SCALE GENOMIC DNA]</scope>
    <source>
        <strain evidence="2 3">DSM 45577</strain>
    </source>
</reference>
<dbReference type="STRING" id="683228.GA0070617_0204"/>
<evidence type="ECO:0000256" key="1">
    <source>
        <dbReference type="SAM" id="MobiDB-lite"/>
    </source>
</evidence>
<organism evidence="2 3">
    <name type="scientific">Micromonospora yangpuensis</name>
    <dbReference type="NCBI Taxonomy" id="683228"/>
    <lineage>
        <taxon>Bacteria</taxon>
        <taxon>Bacillati</taxon>
        <taxon>Actinomycetota</taxon>
        <taxon>Actinomycetes</taxon>
        <taxon>Micromonosporales</taxon>
        <taxon>Micromonosporaceae</taxon>
        <taxon>Micromonospora</taxon>
    </lineage>
</organism>
<feature type="compositionally biased region" description="Low complexity" evidence="1">
    <location>
        <begin position="302"/>
        <end position="313"/>
    </location>
</feature>